<evidence type="ECO:0008006" key="9">
    <source>
        <dbReference type="Google" id="ProtNLM"/>
    </source>
</evidence>
<dbReference type="CDD" id="cd00063">
    <property type="entry name" value="FN3"/>
    <property type="match status" value="1"/>
</dbReference>
<dbReference type="SMART" id="SM00637">
    <property type="entry name" value="CBD_II"/>
    <property type="match status" value="1"/>
</dbReference>
<keyword evidence="3" id="KW-0624">Polysaccharide degradation</keyword>
<dbReference type="GO" id="GO:0004553">
    <property type="term" value="F:hydrolase activity, hydrolyzing O-glycosyl compounds"/>
    <property type="evidence" value="ECO:0007669"/>
    <property type="project" value="InterPro"/>
</dbReference>
<dbReference type="SUPFAM" id="SSF49265">
    <property type="entry name" value="Fibronectin type III"/>
    <property type="match status" value="1"/>
</dbReference>
<dbReference type="Gene3D" id="2.60.40.10">
    <property type="entry name" value="Immunoglobulins"/>
    <property type="match status" value="2"/>
</dbReference>
<dbReference type="SUPFAM" id="SSF52266">
    <property type="entry name" value="SGNH hydrolase"/>
    <property type="match status" value="1"/>
</dbReference>
<dbReference type="Gene3D" id="3.40.50.1110">
    <property type="entry name" value="SGNH hydrolase"/>
    <property type="match status" value="1"/>
</dbReference>
<dbReference type="PROSITE" id="PS50853">
    <property type="entry name" value="FN3"/>
    <property type="match status" value="2"/>
</dbReference>
<dbReference type="PANTHER" id="PTHR30383:SF2">
    <property type="entry name" value="CELLULOSE-BINDING PROTEIN"/>
    <property type="match status" value="1"/>
</dbReference>
<keyword evidence="2" id="KW-0326">Glycosidase</keyword>
<evidence type="ECO:0000256" key="1">
    <source>
        <dbReference type="ARBA" id="ARBA00023277"/>
    </source>
</evidence>
<dbReference type="AlphaFoldDB" id="A0A8J3KWD1"/>
<keyword evidence="1" id="KW-0119">Carbohydrate metabolism</keyword>
<accession>A0A8J3KWD1</accession>
<dbReference type="Pfam" id="PF00041">
    <property type="entry name" value="fn3"/>
    <property type="match status" value="1"/>
</dbReference>
<comment type="caution">
    <text evidence="7">The sequence shown here is derived from an EMBL/GenBank/DDBJ whole genome shotgun (WGS) entry which is preliminary data.</text>
</comment>
<organism evidence="7 8">
    <name type="scientific">Catellatospora coxensis</name>
    <dbReference type="NCBI Taxonomy" id="310354"/>
    <lineage>
        <taxon>Bacteria</taxon>
        <taxon>Bacillati</taxon>
        <taxon>Actinomycetota</taxon>
        <taxon>Actinomycetes</taxon>
        <taxon>Micromonosporales</taxon>
        <taxon>Micromonosporaceae</taxon>
        <taxon>Catellatospora</taxon>
    </lineage>
</organism>
<dbReference type="SUPFAM" id="SSF49384">
    <property type="entry name" value="Carbohydrate-binding domain"/>
    <property type="match status" value="1"/>
</dbReference>
<dbReference type="InterPro" id="IPR051532">
    <property type="entry name" value="Ester_Hydrolysis_Enzymes"/>
</dbReference>
<evidence type="ECO:0000256" key="4">
    <source>
        <dbReference type="SAM" id="MobiDB-lite"/>
    </source>
</evidence>
<evidence type="ECO:0000259" key="5">
    <source>
        <dbReference type="PROSITE" id="PS50853"/>
    </source>
</evidence>
<evidence type="ECO:0000256" key="2">
    <source>
        <dbReference type="ARBA" id="ARBA00023295"/>
    </source>
</evidence>
<dbReference type="InterPro" id="IPR008965">
    <property type="entry name" value="CBM2/CBM3_carb-bd_dom_sf"/>
</dbReference>
<gene>
    <name evidence="7" type="ORF">Cco03nite_50000</name>
</gene>
<feature type="region of interest" description="Disordered" evidence="4">
    <location>
        <begin position="344"/>
        <end position="372"/>
    </location>
</feature>
<feature type="domain" description="CBM2" evidence="6">
    <location>
        <begin position="453"/>
        <end position="561"/>
    </location>
</feature>
<dbReference type="GO" id="GO:0000272">
    <property type="term" value="P:polysaccharide catabolic process"/>
    <property type="evidence" value="ECO:0007669"/>
    <property type="project" value="UniProtKB-KW"/>
</dbReference>
<dbReference type="InterPro" id="IPR012291">
    <property type="entry name" value="CBM2_carb-bd_dom_sf"/>
</dbReference>
<evidence type="ECO:0000313" key="7">
    <source>
        <dbReference type="EMBL" id="GIG08300.1"/>
    </source>
</evidence>
<dbReference type="EMBL" id="BONI01000045">
    <property type="protein sequence ID" value="GIG08300.1"/>
    <property type="molecule type" value="Genomic_DNA"/>
</dbReference>
<dbReference type="InterPro" id="IPR022038">
    <property type="entry name" value="Ig-like_bact"/>
</dbReference>
<dbReference type="InterPro" id="IPR001919">
    <property type="entry name" value="CBD2"/>
</dbReference>
<dbReference type="SMART" id="SM00060">
    <property type="entry name" value="FN3"/>
    <property type="match status" value="2"/>
</dbReference>
<name>A0A8J3KWD1_9ACTN</name>
<dbReference type="Proteomes" id="UP000630887">
    <property type="component" value="Unassembled WGS sequence"/>
</dbReference>
<dbReference type="PANTHER" id="PTHR30383">
    <property type="entry name" value="THIOESTERASE 1/PROTEASE 1/LYSOPHOSPHOLIPASE L1"/>
    <property type="match status" value="1"/>
</dbReference>
<dbReference type="InterPro" id="IPR013830">
    <property type="entry name" value="SGNH_hydro"/>
</dbReference>
<dbReference type="InterPro" id="IPR003961">
    <property type="entry name" value="FN3_dom"/>
</dbReference>
<feature type="domain" description="Fibronectin type-III" evidence="5">
    <location>
        <begin position="265"/>
        <end position="355"/>
    </location>
</feature>
<dbReference type="Pfam" id="PF00553">
    <property type="entry name" value="CBM_2"/>
    <property type="match status" value="1"/>
</dbReference>
<evidence type="ECO:0000256" key="3">
    <source>
        <dbReference type="ARBA" id="ARBA00023326"/>
    </source>
</evidence>
<keyword evidence="2" id="KW-0378">Hydrolase</keyword>
<sequence>MSRPRSNPPRPTPLATHSVRPRLTRSVLAALSALVLLLAVAVAGAAPAQAATPIRIMPLGDSITGGPGCWRAVLWDRLQRSGFSDIDFVGTQAGGGCNLASWDGDNEGHGGYRAAGIADQNQLPGWLAATHPDVVLMHLGTNDIWNSTPTATILAAFSKLVDQMRASNPATKILVAQIIPMTPSGCSWCPSGVAALNSAIPGWAANRTTAQSPITVVDQFTGFDTTADTSDGVHPDDSGFQKMSDRWYPALTPLLGGSTPGDTTPPSTPAGFSATVDCSLRVTLTWTASTDNVGVSGYEVFRSANGAGFVSIGTTTATSFPDTLNGLYRYQIRARDAAGNTSAFTDPVSVVPPPCPPQDTQPPTTPGTPAASAVTTTSATLTWTASTDDRGVAGYDVYRAPGTGGSFALVGTSTAAAFTDTGLAPATTYRYQVRARDAAGNTSAFSTAATVRTAGGAAGCAAALTLQTGWGGGYVMQPNTVTNTGTAAINGWTVTFTLPAGHVLTGSWNASVTVNGQTVTARGITGQNATLGAGSGTTWGFQASRPAGDTTVPSAATCAAS</sequence>
<protein>
    <recommendedName>
        <fullName evidence="9">Lysophospholipase L1-like esterase</fullName>
    </recommendedName>
</protein>
<reference evidence="7 8" key="1">
    <citation type="submission" date="2021-01" db="EMBL/GenBank/DDBJ databases">
        <title>Whole genome shotgun sequence of Catellatospora coxensis NBRC 107359.</title>
        <authorList>
            <person name="Komaki H."/>
            <person name="Tamura T."/>
        </authorList>
    </citation>
    <scope>NUCLEOTIDE SEQUENCE [LARGE SCALE GENOMIC DNA]</scope>
    <source>
        <strain evidence="7 8">NBRC 107359</strain>
    </source>
</reference>
<keyword evidence="8" id="KW-1185">Reference proteome</keyword>
<dbReference type="PROSITE" id="PS51173">
    <property type="entry name" value="CBM2"/>
    <property type="match status" value="1"/>
</dbReference>
<dbReference type="Gene3D" id="2.60.40.290">
    <property type="match status" value="1"/>
</dbReference>
<dbReference type="Pfam" id="PF13472">
    <property type="entry name" value="Lipase_GDSL_2"/>
    <property type="match status" value="1"/>
</dbReference>
<dbReference type="GO" id="GO:0030247">
    <property type="term" value="F:polysaccharide binding"/>
    <property type="evidence" value="ECO:0007669"/>
    <property type="project" value="UniProtKB-UniRule"/>
</dbReference>
<dbReference type="RefSeq" id="WP_203694612.1">
    <property type="nucleotide sequence ID" value="NZ_BAAALC010000002.1"/>
</dbReference>
<feature type="domain" description="Fibronectin type-III" evidence="5">
    <location>
        <begin position="365"/>
        <end position="456"/>
    </location>
</feature>
<dbReference type="Pfam" id="PF12245">
    <property type="entry name" value="Big_3_2"/>
    <property type="match status" value="1"/>
</dbReference>
<feature type="compositionally biased region" description="Pro residues" evidence="4">
    <location>
        <begin position="350"/>
        <end position="366"/>
    </location>
</feature>
<proteinExistence type="predicted"/>
<dbReference type="InterPro" id="IPR036514">
    <property type="entry name" value="SGNH_hydro_sf"/>
</dbReference>
<dbReference type="GO" id="GO:0004622">
    <property type="term" value="F:phosphatidylcholine lysophospholipase activity"/>
    <property type="evidence" value="ECO:0007669"/>
    <property type="project" value="TreeGrafter"/>
</dbReference>
<evidence type="ECO:0000259" key="6">
    <source>
        <dbReference type="PROSITE" id="PS51173"/>
    </source>
</evidence>
<evidence type="ECO:0000313" key="8">
    <source>
        <dbReference type="Proteomes" id="UP000630887"/>
    </source>
</evidence>
<dbReference type="CDD" id="cd01833">
    <property type="entry name" value="XynB_like"/>
    <property type="match status" value="1"/>
</dbReference>
<dbReference type="InterPro" id="IPR013783">
    <property type="entry name" value="Ig-like_fold"/>
</dbReference>
<dbReference type="InterPro" id="IPR036116">
    <property type="entry name" value="FN3_sf"/>
</dbReference>